<feature type="non-terminal residue" evidence="1">
    <location>
        <position position="168"/>
    </location>
</feature>
<dbReference type="Proteomes" id="UP001432322">
    <property type="component" value="Unassembled WGS sequence"/>
</dbReference>
<name>A0AAV5W8Q3_9BILA</name>
<gene>
    <name evidence="1" type="ORF">PFISCL1PPCAC_18674</name>
</gene>
<accession>A0AAV5W8Q3</accession>
<proteinExistence type="predicted"/>
<keyword evidence="2" id="KW-1185">Reference proteome</keyword>
<comment type="caution">
    <text evidence="1">The sequence shown here is derived from an EMBL/GenBank/DDBJ whole genome shotgun (WGS) entry which is preliminary data.</text>
</comment>
<evidence type="ECO:0000313" key="2">
    <source>
        <dbReference type="Proteomes" id="UP001432322"/>
    </source>
</evidence>
<dbReference type="EMBL" id="BTSY01000005">
    <property type="protein sequence ID" value="GMT27377.1"/>
    <property type="molecule type" value="Genomic_DNA"/>
</dbReference>
<sequence length="168" mass="19089">IEGKMSLQTTKVGDCKIASCNEREFMIRTRARVNVSSLVIDHTPNSTVPLAPLLTNIYNAVSELKCNEQGEWTIDTFQDWERSTVSLGRDVEAICYWPSTKYEKRKGTKILLGEVCSIDWMMEFLQVRTVECDVASCRNGTEMIVRSDLGILRTVGSLRCDEQSEWLV</sequence>
<feature type="non-terminal residue" evidence="1">
    <location>
        <position position="1"/>
    </location>
</feature>
<reference evidence="1" key="1">
    <citation type="submission" date="2023-10" db="EMBL/GenBank/DDBJ databases">
        <title>Genome assembly of Pristionchus species.</title>
        <authorList>
            <person name="Yoshida K."/>
            <person name="Sommer R.J."/>
        </authorList>
    </citation>
    <scope>NUCLEOTIDE SEQUENCE</scope>
    <source>
        <strain evidence="1">RS5133</strain>
    </source>
</reference>
<protein>
    <submittedName>
        <fullName evidence="1">Uncharacterized protein</fullName>
    </submittedName>
</protein>
<evidence type="ECO:0000313" key="1">
    <source>
        <dbReference type="EMBL" id="GMT27377.1"/>
    </source>
</evidence>
<dbReference type="AlphaFoldDB" id="A0AAV5W8Q3"/>
<organism evidence="1 2">
    <name type="scientific">Pristionchus fissidentatus</name>
    <dbReference type="NCBI Taxonomy" id="1538716"/>
    <lineage>
        <taxon>Eukaryota</taxon>
        <taxon>Metazoa</taxon>
        <taxon>Ecdysozoa</taxon>
        <taxon>Nematoda</taxon>
        <taxon>Chromadorea</taxon>
        <taxon>Rhabditida</taxon>
        <taxon>Rhabditina</taxon>
        <taxon>Diplogasteromorpha</taxon>
        <taxon>Diplogasteroidea</taxon>
        <taxon>Neodiplogasteridae</taxon>
        <taxon>Pristionchus</taxon>
    </lineage>
</organism>